<name>A0A2P2Q0B2_RHIMU</name>
<dbReference type="AlphaFoldDB" id="A0A2P2Q0B2"/>
<proteinExistence type="predicted"/>
<evidence type="ECO:0000313" key="1">
    <source>
        <dbReference type="EMBL" id="MBX60440.1"/>
    </source>
</evidence>
<reference evidence="1" key="1">
    <citation type="submission" date="2018-02" db="EMBL/GenBank/DDBJ databases">
        <title>Rhizophora mucronata_Transcriptome.</title>
        <authorList>
            <person name="Meera S.P."/>
            <person name="Sreeshan A."/>
            <person name="Augustine A."/>
        </authorList>
    </citation>
    <scope>NUCLEOTIDE SEQUENCE</scope>
    <source>
        <tissue evidence="1">Leaf</tissue>
    </source>
</reference>
<accession>A0A2P2Q0B2</accession>
<sequence length="50" mass="5792">MLHSLTHLYAHAHLCYMQEGRDSPTKLHILETGKVQDSFFDCFPANNLFL</sequence>
<protein>
    <submittedName>
        <fullName evidence="1">Uncharacterized protein</fullName>
    </submittedName>
</protein>
<organism evidence="1">
    <name type="scientific">Rhizophora mucronata</name>
    <name type="common">Asiatic mangrove</name>
    <dbReference type="NCBI Taxonomy" id="61149"/>
    <lineage>
        <taxon>Eukaryota</taxon>
        <taxon>Viridiplantae</taxon>
        <taxon>Streptophyta</taxon>
        <taxon>Embryophyta</taxon>
        <taxon>Tracheophyta</taxon>
        <taxon>Spermatophyta</taxon>
        <taxon>Magnoliopsida</taxon>
        <taxon>eudicotyledons</taxon>
        <taxon>Gunneridae</taxon>
        <taxon>Pentapetalae</taxon>
        <taxon>rosids</taxon>
        <taxon>fabids</taxon>
        <taxon>Malpighiales</taxon>
        <taxon>Rhizophoraceae</taxon>
        <taxon>Rhizophora</taxon>
    </lineage>
</organism>
<dbReference type="EMBL" id="GGEC01079956">
    <property type="protein sequence ID" value="MBX60440.1"/>
    <property type="molecule type" value="Transcribed_RNA"/>
</dbReference>